<dbReference type="InterPro" id="IPR036859">
    <property type="entry name" value="CAP-Gly_dom_sf"/>
</dbReference>
<dbReference type="SUPFAM" id="SSF74924">
    <property type="entry name" value="Cap-Gly domain"/>
    <property type="match status" value="1"/>
</dbReference>
<dbReference type="STRING" id="6573.A0A210PT58"/>
<feature type="domain" description="CAP-Gly" evidence="2">
    <location>
        <begin position="81"/>
        <end position="124"/>
    </location>
</feature>
<dbReference type="AlphaFoldDB" id="A0A210PT58"/>
<protein>
    <submittedName>
        <fullName evidence="3">CAP-Gly domain-containing linker protein 2</fullName>
    </submittedName>
</protein>
<dbReference type="OrthoDB" id="2130750at2759"/>
<dbReference type="Proteomes" id="UP000242188">
    <property type="component" value="Unassembled WGS sequence"/>
</dbReference>
<sequence length="283" mass="32404">MDVLERYKLSDVDPFLCTCGPCRRFWKDNFNDASELLSEPARSRASGSASVPSHSHICKIGDRVLVQGKHPGTVKFVGVVDDSSIAPQLYVGVKLDDNVNSVHNGVFKGKRYFHCPRGHGAMVRYTEVTPLKGYKSTPPLAGNYMFPSWDEVRKRRGERYSKLVEIYRNAGIEPPDTVIPPAPGYQQPKHRIEPLIHVSDPYDIGLRDRERKTVREKQNQESFIEDREKQELRKAQQHFEGHTESDRMVQTLLKLQRAFKEGENISKKRSNWDLHSNNSDSDD</sequence>
<feature type="compositionally biased region" description="Polar residues" evidence="1">
    <location>
        <begin position="273"/>
        <end position="283"/>
    </location>
</feature>
<comment type="caution">
    <text evidence="3">The sequence shown here is derived from an EMBL/GenBank/DDBJ whole genome shotgun (WGS) entry which is preliminary data.</text>
</comment>
<evidence type="ECO:0000259" key="2">
    <source>
        <dbReference type="PROSITE" id="PS50245"/>
    </source>
</evidence>
<evidence type="ECO:0000313" key="3">
    <source>
        <dbReference type="EMBL" id="OWF39634.1"/>
    </source>
</evidence>
<keyword evidence="4" id="KW-1185">Reference proteome</keyword>
<reference evidence="3 4" key="1">
    <citation type="journal article" date="2017" name="Nat. Ecol. Evol.">
        <title>Scallop genome provides insights into evolution of bilaterian karyotype and development.</title>
        <authorList>
            <person name="Wang S."/>
            <person name="Zhang J."/>
            <person name="Jiao W."/>
            <person name="Li J."/>
            <person name="Xun X."/>
            <person name="Sun Y."/>
            <person name="Guo X."/>
            <person name="Huan P."/>
            <person name="Dong B."/>
            <person name="Zhang L."/>
            <person name="Hu X."/>
            <person name="Sun X."/>
            <person name="Wang J."/>
            <person name="Zhao C."/>
            <person name="Wang Y."/>
            <person name="Wang D."/>
            <person name="Huang X."/>
            <person name="Wang R."/>
            <person name="Lv J."/>
            <person name="Li Y."/>
            <person name="Zhang Z."/>
            <person name="Liu B."/>
            <person name="Lu W."/>
            <person name="Hui Y."/>
            <person name="Liang J."/>
            <person name="Zhou Z."/>
            <person name="Hou R."/>
            <person name="Li X."/>
            <person name="Liu Y."/>
            <person name="Li H."/>
            <person name="Ning X."/>
            <person name="Lin Y."/>
            <person name="Zhao L."/>
            <person name="Xing Q."/>
            <person name="Dou J."/>
            <person name="Li Y."/>
            <person name="Mao J."/>
            <person name="Guo H."/>
            <person name="Dou H."/>
            <person name="Li T."/>
            <person name="Mu C."/>
            <person name="Jiang W."/>
            <person name="Fu Q."/>
            <person name="Fu X."/>
            <person name="Miao Y."/>
            <person name="Liu J."/>
            <person name="Yu Q."/>
            <person name="Li R."/>
            <person name="Liao H."/>
            <person name="Li X."/>
            <person name="Kong Y."/>
            <person name="Jiang Z."/>
            <person name="Chourrout D."/>
            <person name="Li R."/>
            <person name="Bao Z."/>
        </authorList>
    </citation>
    <scope>NUCLEOTIDE SEQUENCE [LARGE SCALE GENOMIC DNA]</scope>
    <source>
        <strain evidence="3 4">PY_sf001</strain>
    </source>
</reference>
<feature type="region of interest" description="Disordered" evidence="1">
    <location>
        <begin position="264"/>
        <end position="283"/>
    </location>
</feature>
<proteinExistence type="predicted"/>
<organism evidence="3 4">
    <name type="scientific">Mizuhopecten yessoensis</name>
    <name type="common">Japanese scallop</name>
    <name type="synonym">Patinopecten yessoensis</name>
    <dbReference type="NCBI Taxonomy" id="6573"/>
    <lineage>
        <taxon>Eukaryota</taxon>
        <taxon>Metazoa</taxon>
        <taxon>Spiralia</taxon>
        <taxon>Lophotrochozoa</taxon>
        <taxon>Mollusca</taxon>
        <taxon>Bivalvia</taxon>
        <taxon>Autobranchia</taxon>
        <taxon>Pteriomorphia</taxon>
        <taxon>Pectinida</taxon>
        <taxon>Pectinoidea</taxon>
        <taxon>Pectinidae</taxon>
        <taxon>Mizuhopecten</taxon>
    </lineage>
</organism>
<dbReference type="PANTHER" id="PTHR18916">
    <property type="entry name" value="DYNACTIN 1-RELATED MICROTUBULE-BINDING"/>
    <property type="match status" value="1"/>
</dbReference>
<accession>A0A210PT58</accession>
<name>A0A210PT58_MIZYE</name>
<dbReference type="Pfam" id="PF01302">
    <property type="entry name" value="CAP_GLY"/>
    <property type="match status" value="1"/>
</dbReference>
<dbReference type="SMART" id="SM01052">
    <property type="entry name" value="CAP_GLY"/>
    <property type="match status" value="1"/>
</dbReference>
<dbReference type="InterPro" id="IPR000938">
    <property type="entry name" value="CAP-Gly_domain"/>
</dbReference>
<dbReference type="PROSITE" id="PS50245">
    <property type="entry name" value="CAP_GLY_2"/>
    <property type="match status" value="1"/>
</dbReference>
<dbReference type="EMBL" id="NEDP02005518">
    <property type="protein sequence ID" value="OWF39634.1"/>
    <property type="molecule type" value="Genomic_DNA"/>
</dbReference>
<gene>
    <name evidence="3" type="ORF">KP79_PYT13567</name>
</gene>
<evidence type="ECO:0000256" key="1">
    <source>
        <dbReference type="SAM" id="MobiDB-lite"/>
    </source>
</evidence>
<dbReference type="Gene3D" id="2.30.30.190">
    <property type="entry name" value="CAP Gly-rich-like domain"/>
    <property type="match status" value="1"/>
</dbReference>
<evidence type="ECO:0000313" key="4">
    <source>
        <dbReference type="Proteomes" id="UP000242188"/>
    </source>
</evidence>